<accession>A0A1G6U7U7</accession>
<gene>
    <name evidence="1" type="ORF">SAMN05216174_110150</name>
</gene>
<dbReference type="Proteomes" id="UP000199501">
    <property type="component" value="Unassembled WGS sequence"/>
</dbReference>
<evidence type="ECO:0000313" key="2">
    <source>
        <dbReference type="Proteomes" id="UP000199501"/>
    </source>
</evidence>
<dbReference type="EMBL" id="FMZZ01000010">
    <property type="protein sequence ID" value="SDD37373.1"/>
    <property type="molecule type" value="Genomic_DNA"/>
</dbReference>
<dbReference type="STRING" id="1271860.SAMN05216174_110150"/>
<reference evidence="2" key="1">
    <citation type="submission" date="2016-10" db="EMBL/GenBank/DDBJ databases">
        <authorList>
            <person name="Varghese N."/>
            <person name="Submissions S."/>
        </authorList>
    </citation>
    <scope>NUCLEOTIDE SEQUENCE [LARGE SCALE GENOMIC DNA]</scope>
    <source>
        <strain evidence="2">IBRC-M 10403</strain>
    </source>
</reference>
<proteinExistence type="predicted"/>
<dbReference type="SUPFAM" id="SSF53383">
    <property type="entry name" value="PLP-dependent transferases"/>
    <property type="match status" value="1"/>
</dbReference>
<name>A0A1G6U7U7_9PSEU</name>
<dbReference type="AlphaFoldDB" id="A0A1G6U7U7"/>
<dbReference type="InterPro" id="IPR015424">
    <property type="entry name" value="PyrdxlP-dep_Trfase"/>
</dbReference>
<evidence type="ECO:0000313" key="1">
    <source>
        <dbReference type="EMBL" id="SDD37373.1"/>
    </source>
</evidence>
<keyword evidence="2" id="KW-1185">Reference proteome</keyword>
<sequence length="278" mass="28472">MPVPADRLAALGQSGSAVIGLASGYRHVAGFVASVFSELRGVLGLPGTHGCVVVPVVPGAVLELAMADLGSAVPVVARENPHWPYAVGAGDPWRVVDLTRTTAPMAPGVLGGVDVAFFCASWVFGLPAGLTVVTLSPRAVAAARPTGLGALFTPAPTVTDLVLLAHAVRDAADREPGALERAARARLALVRDWAVDKPWVAEPPLRVGGDLVARVRVSAPARAVAEIGEFLAAHHLAYGVTDPAVPGTLLIGLGETVPIDDLERLLGLLAFLFDAVAG</sequence>
<protein>
    <submittedName>
        <fullName evidence="1">Uncharacterized protein</fullName>
    </submittedName>
</protein>
<organism evidence="1 2">
    <name type="scientific">Actinokineospora iranica</name>
    <dbReference type="NCBI Taxonomy" id="1271860"/>
    <lineage>
        <taxon>Bacteria</taxon>
        <taxon>Bacillati</taxon>
        <taxon>Actinomycetota</taxon>
        <taxon>Actinomycetes</taxon>
        <taxon>Pseudonocardiales</taxon>
        <taxon>Pseudonocardiaceae</taxon>
        <taxon>Actinokineospora</taxon>
    </lineage>
</organism>